<reference evidence="3 4" key="1">
    <citation type="submission" date="2006-02" db="EMBL/GenBank/DDBJ databases">
        <authorList>
            <person name="Pinhassi J."/>
            <person name="Pedros-Alio C."/>
            <person name="Ferriera S."/>
            <person name="Johnson J."/>
            <person name="Kravitz S."/>
            <person name="Halpern A."/>
            <person name="Remington K."/>
            <person name="Beeson K."/>
            <person name="Tran B."/>
            <person name="Rogers Y.-H."/>
            <person name="Friedman R."/>
            <person name="Venter J.C."/>
        </authorList>
    </citation>
    <scope>NUCLEOTIDE SEQUENCE [LARGE SCALE GENOMIC DNA]</scope>
    <source>
        <strain evidence="3 4">MED297</strain>
    </source>
</reference>
<organism evidence="3 4">
    <name type="scientific">Reinekea blandensis MED297</name>
    <dbReference type="NCBI Taxonomy" id="314283"/>
    <lineage>
        <taxon>Bacteria</taxon>
        <taxon>Pseudomonadati</taxon>
        <taxon>Pseudomonadota</taxon>
        <taxon>Gammaproteobacteria</taxon>
        <taxon>Oceanospirillales</taxon>
        <taxon>Saccharospirillaceae</taxon>
        <taxon>Reinekea</taxon>
    </lineage>
</organism>
<dbReference type="InterPro" id="IPR046980">
    <property type="entry name" value="KefG/KefF"/>
</dbReference>
<evidence type="ECO:0000313" key="4">
    <source>
        <dbReference type="Proteomes" id="UP000005953"/>
    </source>
</evidence>
<proteinExistence type="predicted"/>
<gene>
    <name evidence="3" type="ORF">MED297_16139</name>
</gene>
<dbReference type="OrthoDB" id="9798454at2"/>
<dbReference type="HOGENOM" id="CLU_058643_0_2_6"/>
<feature type="domain" description="Flavodoxin-like fold" evidence="2">
    <location>
        <begin position="39"/>
        <end position="188"/>
    </location>
</feature>
<dbReference type="GO" id="GO:0010181">
    <property type="term" value="F:FMN binding"/>
    <property type="evidence" value="ECO:0007669"/>
    <property type="project" value="TreeGrafter"/>
</dbReference>
<dbReference type="STRING" id="314283.MED297_16139"/>
<dbReference type="PANTHER" id="PTHR47307:SF2">
    <property type="entry name" value="GLUTATHIONE-REGULATED POTASSIUM-EFFLUX SYSTEM ANCILLARY PROTEIN KEFF"/>
    <property type="match status" value="1"/>
</dbReference>
<evidence type="ECO:0000256" key="1">
    <source>
        <dbReference type="ARBA" id="ARBA00023002"/>
    </source>
</evidence>
<accession>A4BDU6</accession>
<evidence type="ECO:0000259" key="2">
    <source>
        <dbReference type="Pfam" id="PF02525"/>
    </source>
</evidence>
<comment type="caution">
    <text evidence="3">The sequence shown here is derived from an EMBL/GenBank/DDBJ whole genome shotgun (WGS) entry which is preliminary data.</text>
</comment>
<dbReference type="Pfam" id="PF02525">
    <property type="entry name" value="Flavodoxin_2"/>
    <property type="match status" value="1"/>
</dbReference>
<dbReference type="Proteomes" id="UP000005953">
    <property type="component" value="Unassembled WGS sequence"/>
</dbReference>
<sequence>MNRRKLIKGGVLLTLAQTTGLLKAQAADSVEKLHSTDIKTLMIVSHPYPERSVMIKGLQQAAETVSGVTVRNLESIYGFDTRAIDGALEREITREHDRIVFMFPTHWFNIAPMMKAYLNDTWGSVGPGLWRGKEMLLVTTAAGGASTYGSEGRIGYRLEDVFAPMEASALHAGMSYLEPLAFQSVTASKLPDYQAALIKRLQV</sequence>
<dbReference type="AlphaFoldDB" id="A4BDU6"/>
<protein>
    <submittedName>
        <fullName evidence="3">MdaB protein</fullName>
    </submittedName>
</protein>
<dbReference type="RefSeq" id="WP_008043458.1">
    <property type="nucleotide sequence ID" value="NZ_CH724150.1"/>
</dbReference>
<dbReference type="EMBL" id="AAOE01000008">
    <property type="protein sequence ID" value="EAR09705.1"/>
    <property type="molecule type" value="Genomic_DNA"/>
</dbReference>
<dbReference type="InterPro" id="IPR029039">
    <property type="entry name" value="Flavoprotein-like_sf"/>
</dbReference>
<name>A4BDU6_9GAMM</name>
<dbReference type="GO" id="GO:0003955">
    <property type="term" value="F:NAD(P)H dehydrogenase (quinone) activity"/>
    <property type="evidence" value="ECO:0007669"/>
    <property type="project" value="TreeGrafter"/>
</dbReference>
<evidence type="ECO:0000313" key="3">
    <source>
        <dbReference type="EMBL" id="EAR09705.1"/>
    </source>
</evidence>
<dbReference type="InterPro" id="IPR003680">
    <property type="entry name" value="Flavodoxin_fold"/>
</dbReference>
<dbReference type="Gene3D" id="3.40.50.360">
    <property type="match status" value="1"/>
</dbReference>
<dbReference type="PANTHER" id="PTHR47307">
    <property type="entry name" value="GLUTATHIONE-REGULATED POTASSIUM-EFFLUX SYSTEM ANCILLARY PROTEIN KEFG"/>
    <property type="match status" value="1"/>
</dbReference>
<dbReference type="GO" id="GO:0009055">
    <property type="term" value="F:electron transfer activity"/>
    <property type="evidence" value="ECO:0007669"/>
    <property type="project" value="TreeGrafter"/>
</dbReference>
<keyword evidence="4" id="KW-1185">Reference proteome</keyword>
<dbReference type="SUPFAM" id="SSF52218">
    <property type="entry name" value="Flavoproteins"/>
    <property type="match status" value="1"/>
</dbReference>
<keyword evidence="1" id="KW-0560">Oxidoreductase</keyword>